<dbReference type="InterPro" id="IPR011011">
    <property type="entry name" value="Znf_FYVE_PHD"/>
</dbReference>
<evidence type="ECO:0000256" key="1">
    <source>
        <dbReference type="ARBA" id="ARBA00022723"/>
    </source>
</evidence>
<dbReference type="AlphaFoldDB" id="A0A1S4BJC3"/>
<dbReference type="Pfam" id="PF00628">
    <property type="entry name" value="PHD"/>
    <property type="match status" value="1"/>
</dbReference>
<evidence type="ECO:0000313" key="8">
    <source>
        <dbReference type="Proteomes" id="UP000790787"/>
    </source>
</evidence>
<name>A0A1S4BJC3_TOBAC</name>
<dbReference type="KEGG" id="nta:107808907"/>
<dbReference type="InterPro" id="IPR043151">
    <property type="entry name" value="BAH_sf"/>
</dbReference>
<dbReference type="InterPro" id="IPR001965">
    <property type="entry name" value="Znf_PHD"/>
</dbReference>
<dbReference type="SMR" id="A0A1S4BJC3"/>
<keyword evidence="3" id="KW-0862">Zinc</keyword>
<dbReference type="RefSeq" id="XP_016488954.1">
    <property type="nucleotide sequence ID" value="XM_016633468.2"/>
</dbReference>
<dbReference type="GeneID" id="107808907"/>
<dbReference type="PROSITE" id="PS51038">
    <property type="entry name" value="BAH"/>
    <property type="match status" value="1"/>
</dbReference>
<feature type="domain" description="BAH" evidence="7">
    <location>
        <begin position="21"/>
        <end position="136"/>
    </location>
</feature>
<protein>
    <submittedName>
        <fullName evidence="9">Uncharacterized protein LOC107808907</fullName>
    </submittedName>
</protein>
<dbReference type="Pfam" id="PF03732">
    <property type="entry name" value="Retrotrans_gag"/>
    <property type="match status" value="1"/>
</dbReference>
<evidence type="ECO:0000256" key="5">
    <source>
        <dbReference type="SAM" id="MobiDB-lite"/>
    </source>
</evidence>
<evidence type="ECO:0000313" key="9">
    <source>
        <dbReference type="RefSeq" id="XP_016488954.1"/>
    </source>
</evidence>
<sequence length="646" mass="72981">MGKTKSEKYDIDSYTINGTNKVVRPGDCVLMRPSDSDKPPYVARVENIEADHQNSVKVRVQWYYRPEEFCGGCKQFPGTKELFLSDHYDVQSAQAIEGKCKVHSFKNYTKLENVGPKDYFCRFEYEADTGGFTPDRVTVYCKCKMPYNPNDLMVQCEECKDWFHPSCMGMTIEEAKKLDYFLCSDCSSEHDAKQPLNTVHVSPSRELKARILGALPPNPNPLMFQGRHKQNEQLNQQGQSQMDGYMSAIVPPRIGAANFSLNPVLLEILKDGRLFGGLHHEDPYCHLRNFLAVCALQHQYDVSEDALRLRLFPFSLQGEASDWLDNLPAMSIYTWGDLTKVFLAKYFPPARTAELRMDILQFKQKPHESLHEAWDRYKLCIKKCPNHGCPDQLLLETFYLALDKVSRSVADNTANGAIMNLSVQDARVILDRISDNAHAWHTWESKDTPTTASTASQMARDETMAQLVTQVGLISKQLAEMGVKKVHVVDAARGQFINSSPNVYAHCAGQGVTTQEHCHHSQEEESNYVGNYERGMNQRGNYQGGPSQSQRTPPQQWLNNQNQNTEGGNWGAGASQSFDALRPPMHQQATQPPPYYNQGQSFHQPKDNNGSNEFAEIKGLCEKISADLARTYATLQDLGQVQNTEH</sequence>
<proteinExistence type="predicted"/>
<dbReference type="GO" id="GO:0003682">
    <property type="term" value="F:chromatin binding"/>
    <property type="evidence" value="ECO:0007669"/>
    <property type="project" value="InterPro"/>
</dbReference>
<dbReference type="Proteomes" id="UP000790787">
    <property type="component" value="Chromosome 8"/>
</dbReference>
<organism evidence="8 9">
    <name type="scientific">Nicotiana tabacum</name>
    <name type="common">Common tobacco</name>
    <dbReference type="NCBI Taxonomy" id="4097"/>
    <lineage>
        <taxon>Eukaryota</taxon>
        <taxon>Viridiplantae</taxon>
        <taxon>Streptophyta</taxon>
        <taxon>Embryophyta</taxon>
        <taxon>Tracheophyta</taxon>
        <taxon>Spermatophyta</taxon>
        <taxon>Magnoliopsida</taxon>
        <taxon>eudicotyledons</taxon>
        <taxon>Gunneridae</taxon>
        <taxon>Pentapetalae</taxon>
        <taxon>asterids</taxon>
        <taxon>lamiids</taxon>
        <taxon>Solanales</taxon>
        <taxon>Solanaceae</taxon>
        <taxon>Nicotianoideae</taxon>
        <taxon>Nicotianeae</taxon>
        <taxon>Nicotiana</taxon>
    </lineage>
</organism>
<dbReference type="InterPro" id="IPR001025">
    <property type="entry name" value="BAH_dom"/>
</dbReference>
<evidence type="ECO:0000256" key="4">
    <source>
        <dbReference type="PROSITE-ProRule" id="PRU00146"/>
    </source>
</evidence>
<dbReference type="PROSITE" id="PS50016">
    <property type="entry name" value="ZF_PHD_2"/>
    <property type="match status" value="1"/>
</dbReference>
<evidence type="ECO:0000259" key="6">
    <source>
        <dbReference type="PROSITE" id="PS50016"/>
    </source>
</evidence>
<dbReference type="InterPro" id="IPR019787">
    <property type="entry name" value="Znf_PHD-finger"/>
</dbReference>
<feature type="compositionally biased region" description="Polar residues" evidence="5">
    <location>
        <begin position="538"/>
        <end position="554"/>
    </location>
</feature>
<evidence type="ECO:0000256" key="2">
    <source>
        <dbReference type="ARBA" id="ARBA00022771"/>
    </source>
</evidence>
<keyword evidence="8" id="KW-1185">Reference proteome</keyword>
<dbReference type="STRING" id="4097.A0A1S4BJC3"/>
<feature type="region of interest" description="Disordered" evidence="5">
    <location>
        <begin position="533"/>
        <end position="613"/>
    </location>
</feature>
<feature type="compositionally biased region" description="Polar residues" evidence="5">
    <location>
        <begin position="597"/>
        <end position="612"/>
    </location>
</feature>
<evidence type="ECO:0000256" key="3">
    <source>
        <dbReference type="ARBA" id="ARBA00022833"/>
    </source>
</evidence>
<dbReference type="InterPro" id="IPR005162">
    <property type="entry name" value="Retrotrans_gag_dom"/>
</dbReference>
<keyword evidence="2 4" id="KW-0863">Zinc-finger</keyword>
<accession>A0A1S4BJC3</accession>
<dbReference type="RefSeq" id="XP_016488954.1">
    <property type="nucleotide sequence ID" value="XM_016633468.1"/>
</dbReference>
<gene>
    <name evidence="9" type="primary">LOC107808907</name>
</gene>
<dbReference type="Gene3D" id="3.30.40.10">
    <property type="entry name" value="Zinc/RING finger domain, C3HC4 (zinc finger)"/>
    <property type="match status" value="1"/>
</dbReference>
<dbReference type="SMART" id="SM00249">
    <property type="entry name" value="PHD"/>
    <property type="match status" value="1"/>
</dbReference>
<dbReference type="PaxDb" id="4097-A0A1S4BJC3"/>
<dbReference type="Pfam" id="PF01426">
    <property type="entry name" value="BAH"/>
    <property type="match status" value="1"/>
</dbReference>
<dbReference type="PANTHER" id="PTHR46364">
    <property type="entry name" value="OS08G0421900 PROTEIN"/>
    <property type="match status" value="1"/>
</dbReference>
<feature type="domain" description="PHD-type" evidence="6">
    <location>
        <begin position="138"/>
        <end position="189"/>
    </location>
</feature>
<dbReference type="InterPro" id="IPR019786">
    <property type="entry name" value="Zinc_finger_PHD-type_CS"/>
</dbReference>
<feature type="compositionally biased region" description="Low complexity" evidence="5">
    <location>
        <begin position="555"/>
        <end position="564"/>
    </location>
</feature>
<dbReference type="Gene3D" id="2.30.30.490">
    <property type="match status" value="1"/>
</dbReference>
<dbReference type="InterPro" id="IPR013083">
    <property type="entry name" value="Znf_RING/FYVE/PHD"/>
</dbReference>
<dbReference type="SUPFAM" id="SSF57903">
    <property type="entry name" value="FYVE/PHD zinc finger"/>
    <property type="match status" value="1"/>
</dbReference>
<dbReference type="SMART" id="SM00439">
    <property type="entry name" value="BAH"/>
    <property type="match status" value="1"/>
</dbReference>
<dbReference type="PROSITE" id="PS01359">
    <property type="entry name" value="ZF_PHD_1"/>
    <property type="match status" value="1"/>
</dbReference>
<reference evidence="9" key="2">
    <citation type="submission" date="2025-08" db="UniProtKB">
        <authorList>
            <consortium name="RefSeq"/>
        </authorList>
    </citation>
    <scope>IDENTIFICATION</scope>
    <source>
        <tissue evidence="9">Leaf</tissue>
    </source>
</reference>
<dbReference type="OrthoDB" id="1305535at2759"/>
<dbReference type="GO" id="GO:0008270">
    <property type="term" value="F:zinc ion binding"/>
    <property type="evidence" value="ECO:0007669"/>
    <property type="project" value="UniProtKB-KW"/>
</dbReference>
<keyword evidence="1" id="KW-0479">Metal-binding</keyword>
<evidence type="ECO:0000259" key="7">
    <source>
        <dbReference type="PROSITE" id="PS51038"/>
    </source>
</evidence>
<reference evidence="8" key="1">
    <citation type="journal article" date="2014" name="Nat. Commun.">
        <title>The tobacco genome sequence and its comparison with those of tomato and potato.</title>
        <authorList>
            <person name="Sierro N."/>
            <person name="Battey J.N."/>
            <person name="Ouadi S."/>
            <person name="Bakaher N."/>
            <person name="Bovet L."/>
            <person name="Willig A."/>
            <person name="Goepfert S."/>
            <person name="Peitsch M.C."/>
            <person name="Ivanov N.V."/>
        </authorList>
    </citation>
    <scope>NUCLEOTIDE SEQUENCE [LARGE SCALE GENOMIC DNA]</scope>
</reference>